<dbReference type="PANTHER" id="PTHR42103:SF2">
    <property type="entry name" value="AB HYDROLASE-1 DOMAIN-CONTAINING PROTEIN"/>
    <property type="match status" value="1"/>
</dbReference>
<name>A0AAN9UBY1_9PEZI</name>
<evidence type="ECO:0000313" key="3">
    <source>
        <dbReference type="Proteomes" id="UP001320245"/>
    </source>
</evidence>
<comment type="caution">
    <text evidence="2">The sequence shown here is derived from an EMBL/GenBank/DDBJ whole genome shotgun (WGS) entry which is preliminary data.</text>
</comment>
<dbReference type="InterPro" id="IPR029058">
    <property type="entry name" value="AB_hydrolase_fold"/>
</dbReference>
<evidence type="ECO:0000256" key="1">
    <source>
        <dbReference type="SAM" id="MobiDB-lite"/>
    </source>
</evidence>
<organism evidence="2 3">
    <name type="scientific">Cytospora paraplurivora</name>
    <dbReference type="NCBI Taxonomy" id="2898453"/>
    <lineage>
        <taxon>Eukaryota</taxon>
        <taxon>Fungi</taxon>
        <taxon>Dikarya</taxon>
        <taxon>Ascomycota</taxon>
        <taxon>Pezizomycotina</taxon>
        <taxon>Sordariomycetes</taxon>
        <taxon>Sordariomycetidae</taxon>
        <taxon>Diaporthales</taxon>
        <taxon>Cytosporaceae</taxon>
        <taxon>Cytospora</taxon>
    </lineage>
</organism>
<gene>
    <name evidence="2" type="ORF">SLS53_003594</name>
</gene>
<feature type="compositionally biased region" description="Low complexity" evidence="1">
    <location>
        <begin position="158"/>
        <end position="177"/>
    </location>
</feature>
<evidence type="ECO:0008006" key="4">
    <source>
        <dbReference type="Google" id="ProtNLM"/>
    </source>
</evidence>
<evidence type="ECO:0000313" key="2">
    <source>
        <dbReference type="EMBL" id="KAK7744076.1"/>
    </source>
</evidence>
<keyword evidence="3" id="KW-1185">Reference proteome</keyword>
<feature type="region of interest" description="Disordered" evidence="1">
    <location>
        <begin position="157"/>
        <end position="184"/>
    </location>
</feature>
<dbReference type="Gene3D" id="3.40.50.1820">
    <property type="entry name" value="alpha/beta hydrolase"/>
    <property type="match status" value="2"/>
</dbReference>
<proteinExistence type="predicted"/>
<dbReference type="SUPFAM" id="SSF53474">
    <property type="entry name" value="alpha/beta-Hydrolases"/>
    <property type="match status" value="1"/>
</dbReference>
<accession>A0AAN9UBY1</accession>
<dbReference type="EMBL" id="JAJSPL020000011">
    <property type="protein sequence ID" value="KAK7744076.1"/>
    <property type="molecule type" value="Genomic_DNA"/>
</dbReference>
<sequence length="502" mass="54448">MTTSLSPTQTLECIANHDFATLINTQVDQPPSTMLPGPALSFTIPSIYDDATLECRIYHPQSLAANPRAPPWRKHAAVVAHPYAPLGGSYDDAVVETVSATLLRQGFLVGTFNFRGAGNSAGRTSWTARAERGDYMSFVGFVLNYVHYLDPFRPRPGSPTDLPSPSAAATATATASSPPLPVLKGAAQSRAPDAPVFLQCGYSYGAMITTLLPPLSEIAEQFTAPKTASAAADIRLRAQHLAEQQNIILGDARAAMLHPNSPVSSHRKAAFGIRVGGDEDKRRSHDLGSRRRSFTMDAEERIRAGVAELKRKTRIRQVQLRRRVNSASRGRDTHVVAREGDVQEVKEDKEPDTLLPVAGLVLPRAAYLLVSPPIGWATNLMTLDLASPMSSLLGRLPRPVVRGRDRTRDEAAPPAETKAERQKLVENPTIAVYGDSDVFVGVKKFREWAARLQSAPGSRFRAHEISTAGHFYAEEGTAQRLADAVRAFSGEFLVSSAQDDDA</sequence>
<reference evidence="2 3" key="1">
    <citation type="journal article" date="2023" name="PLoS ONE">
        <title>Cytospora paraplurivora sp. nov. isolated from orchards with fruit tree decline syndrome in Ontario, Canada.</title>
        <authorList>
            <person name="Ilyukhin E."/>
            <person name="Nguyen H.D.T."/>
            <person name="Castle A.J."/>
            <person name="Ellouze W."/>
        </authorList>
    </citation>
    <scope>NUCLEOTIDE SEQUENCE [LARGE SCALE GENOMIC DNA]</scope>
    <source>
        <strain evidence="2 3">FDS-564</strain>
    </source>
</reference>
<dbReference type="PANTHER" id="PTHR42103">
    <property type="entry name" value="ALPHA/BETA-HYDROLASES SUPERFAMILY PROTEIN"/>
    <property type="match status" value="1"/>
</dbReference>
<dbReference type="Proteomes" id="UP001320245">
    <property type="component" value="Unassembled WGS sequence"/>
</dbReference>
<dbReference type="AlphaFoldDB" id="A0AAN9UBY1"/>
<protein>
    <recommendedName>
        <fullName evidence="4">Prolyl oligopeptidase</fullName>
    </recommendedName>
</protein>